<evidence type="ECO:0000313" key="2">
    <source>
        <dbReference type="EMBL" id="RFU17843.1"/>
    </source>
</evidence>
<feature type="signal peptide" evidence="1">
    <location>
        <begin position="1"/>
        <end position="21"/>
    </location>
</feature>
<accession>A0A372ITU6</accession>
<dbReference type="SUPFAM" id="SSF48452">
    <property type="entry name" value="TPR-like"/>
    <property type="match status" value="1"/>
</dbReference>
<dbReference type="EMBL" id="QVQT01000002">
    <property type="protein sequence ID" value="RFU17843.1"/>
    <property type="molecule type" value="Genomic_DNA"/>
</dbReference>
<dbReference type="InterPro" id="IPR011990">
    <property type="entry name" value="TPR-like_helical_dom_sf"/>
</dbReference>
<evidence type="ECO:0000256" key="1">
    <source>
        <dbReference type="SAM" id="SignalP"/>
    </source>
</evidence>
<sequence length="258" mass="28571">MYRAAAAVAAVALFAGMQASAQSAAPAAQTRQKIDQGIADLKAGQDAQALAVLREAIAADPGNEAVLLLAADAALNLYQGPVAVQYAEKARAIDPNDWKIHTTLVAAYAAAGMRPQRDAERMLLRKYHSDPTAKDAEQTSGFLLEIFPVKQYRVEAVEFYRPVEKMHIYYRFLIRDQGRKRVWSIDAESNDFDETSWAKAYPKQAAEGQRQYQLTGHGTSINLDYRMFSGNPDYDTIRAMVVKIIEQQTAPFPGEAKQ</sequence>
<comment type="caution">
    <text evidence="2">The sequence shown here is derived from an EMBL/GenBank/DDBJ whole genome shotgun (WGS) entry which is preliminary data.</text>
</comment>
<dbReference type="Gene3D" id="1.25.40.10">
    <property type="entry name" value="Tetratricopeptide repeat domain"/>
    <property type="match status" value="1"/>
</dbReference>
<name>A0A372ITU6_9BACT</name>
<proteinExistence type="predicted"/>
<keyword evidence="1" id="KW-0732">Signal</keyword>
<keyword evidence="3" id="KW-1185">Reference proteome</keyword>
<dbReference type="AlphaFoldDB" id="A0A372ITU6"/>
<evidence type="ECO:0000313" key="3">
    <source>
        <dbReference type="Proteomes" id="UP000264702"/>
    </source>
</evidence>
<gene>
    <name evidence="2" type="ORF">D0Y96_06975</name>
</gene>
<feature type="chain" id="PRO_5016861266" evidence="1">
    <location>
        <begin position="22"/>
        <end position="258"/>
    </location>
</feature>
<reference evidence="2 3" key="1">
    <citation type="submission" date="2018-08" db="EMBL/GenBank/DDBJ databases">
        <title>Acidipila sp. 4G-K13, an acidobacterium isolated from forest soil.</title>
        <authorList>
            <person name="Gao Z.-H."/>
            <person name="Qiu L.-H."/>
        </authorList>
    </citation>
    <scope>NUCLEOTIDE SEQUENCE [LARGE SCALE GENOMIC DNA]</scope>
    <source>
        <strain evidence="2 3">4G-K13</strain>
    </source>
</reference>
<protein>
    <submittedName>
        <fullName evidence="2">Uncharacterized protein</fullName>
    </submittedName>
</protein>
<dbReference type="Proteomes" id="UP000264702">
    <property type="component" value="Unassembled WGS sequence"/>
</dbReference>
<organism evidence="2 3">
    <name type="scientific">Paracidobacterium acidisoli</name>
    <dbReference type="NCBI Taxonomy" id="2303751"/>
    <lineage>
        <taxon>Bacteria</taxon>
        <taxon>Pseudomonadati</taxon>
        <taxon>Acidobacteriota</taxon>
        <taxon>Terriglobia</taxon>
        <taxon>Terriglobales</taxon>
        <taxon>Acidobacteriaceae</taxon>
        <taxon>Paracidobacterium</taxon>
    </lineage>
</organism>